<keyword evidence="10" id="KW-0342">GTP-binding</keyword>
<comment type="function">
    <text evidence="11">Binds GTP and GDP. Plays a role in uterine seam cell development.</text>
</comment>
<evidence type="ECO:0000256" key="7">
    <source>
        <dbReference type="ARBA" id="ARBA00022741"/>
    </source>
</evidence>
<dbReference type="PRINTS" id="PR00449">
    <property type="entry name" value="RASTRNSFRMNG"/>
</dbReference>
<dbReference type="Gene3D" id="3.40.50.300">
    <property type="entry name" value="P-loop containing nucleotide triphosphate hydrolases"/>
    <property type="match status" value="1"/>
</dbReference>
<dbReference type="PANTHER" id="PTHR47977">
    <property type="entry name" value="RAS-RELATED PROTEIN RAB"/>
    <property type="match status" value="1"/>
</dbReference>
<dbReference type="SMART" id="SM00173">
    <property type="entry name" value="RAS"/>
    <property type="match status" value="1"/>
</dbReference>
<dbReference type="GO" id="GO:0005509">
    <property type="term" value="F:calcium ion binding"/>
    <property type="evidence" value="ECO:0007669"/>
    <property type="project" value="InterPro"/>
</dbReference>
<keyword evidence="8" id="KW-0106">Calcium</keyword>
<evidence type="ECO:0000256" key="3">
    <source>
        <dbReference type="ARBA" id="ARBA00011738"/>
    </source>
</evidence>
<feature type="coiled-coil region" evidence="13">
    <location>
        <begin position="244"/>
        <end position="289"/>
    </location>
</feature>
<dbReference type="InterPro" id="IPR001806">
    <property type="entry name" value="Small_GTPase"/>
</dbReference>
<dbReference type="InterPro" id="IPR005225">
    <property type="entry name" value="Small_GTP-bd"/>
</dbReference>
<dbReference type="SMART" id="SM00175">
    <property type="entry name" value="RAB"/>
    <property type="match status" value="1"/>
</dbReference>
<feature type="domain" description="EF-hand" evidence="14">
    <location>
        <begin position="59"/>
        <end position="94"/>
    </location>
</feature>
<comment type="subunit">
    <text evidence="3">Homodimer.</text>
</comment>
<dbReference type="InterPro" id="IPR050227">
    <property type="entry name" value="Rab"/>
</dbReference>
<dbReference type="AlphaFoldDB" id="A0AAN8FAK2"/>
<dbReference type="PROSITE" id="PS51421">
    <property type="entry name" value="RAS"/>
    <property type="match status" value="1"/>
</dbReference>
<evidence type="ECO:0000256" key="8">
    <source>
        <dbReference type="ARBA" id="ARBA00022837"/>
    </source>
</evidence>
<keyword evidence="9 13" id="KW-0175">Coiled coil</keyword>
<dbReference type="NCBIfam" id="TIGR00231">
    <property type="entry name" value="small_GTP"/>
    <property type="match status" value="1"/>
</dbReference>
<evidence type="ECO:0000313" key="16">
    <source>
        <dbReference type="Proteomes" id="UP001331761"/>
    </source>
</evidence>
<reference evidence="15 16" key="1">
    <citation type="submission" date="2019-10" db="EMBL/GenBank/DDBJ databases">
        <title>Assembly and Annotation for the nematode Trichostrongylus colubriformis.</title>
        <authorList>
            <person name="Martin J."/>
        </authorList>
    </citation>
    <scope>NUCLEOTIDE SEQUENCE [LARGE SCALE GENOMIC DNA]</scope>
    <source>
        <strain evidence="15">G859</strain>
        <tissue evidence="15">Whole worm</tissue>
    </source>
</reference>
<dbReference type="InterPro" id="IPR018247">
    <property type="entry name" value="EF_Hand_1_Ca_BS"/>
</dbReference>
<evidence type="ECO:0000256" key="1">
    <source>
        <dbReference type="ARBA" id="ARBA00004556"/>
    </source>
</evidence>
<dbReference type="Gene3D" id="1.10.238.10">
    <property type="entry name" value="EF-hand"/>
    <property type="match status" value="1"/>
</dbReference>
<dbReference type="PROSITE" id="PS50222">
    <property type="entry name" value="EF_HAND_2"/>
    <property type="match status" value="1"/>
</dbReference>
<comment type="similarity">
    <text evidence="2">Belongs to the small GTPase superfamily. Rab family.</text>
</comment>
<evidence type="ECO:0000256" key="4">
    <source>
        <dbReference type="ARBA" id="ARBA00022490"/>
    </source>
</evidence>
<evidence type="ECO:0000313" key="15">
    <source>
        <dbReference type="EMBL" id="KAK5976101.1"/>
    </source>
</evidence>
<dbReference type="GO" id="GO:0005525">
    <property type="term" value="F:GTP binding"/>
    <property type="evidence" value="ECO:0007669"/>
    <property type="project" value="UniProtKB-KW"/>
</dbReference>
<dbReference type="SMART" id="SM00177">
    <property type="entry name" value="ARF"/>
    <property type="match status" value="1"/>
</dbReference>
<dbReference type="InterPro" id="IPR027417">
    <property type="entry name" value="P-loop_NTPase"/>
</dbReference>
<dbReference type="SUPFAM" id="SSF47473">
    <property type="entry name" value="EF-hand"/>
    <property type="match status" value="1"/>
</dbReference>
<dbReference type="Pfam" id="PF00071">
    <property type="entry name" value="Ras"/>
    <property type="match status" value="1"/>
</dbReference>
<evidence type="ECO:0000256" key="12">
    <source>
        <dbReference type="ARBA" id="ARBA00074490"/>
    </source>
</evidence>
<comment type="caution">
    <text evidence="15">The sequence shown here is derived from an EMBL/GenBank/DDBJ whole genome shotgun (WGS) entry which is preliminary data.</text>
</comment>
<dbReference type="CDD" id="cd00051">
    <property type="entry name" value="EFh"/>
    <property type="match status" value="1"/>
</dbReference>
<name>A0AAN8FAK2_TRICO</name>
<proteinExistence type="inferred from homology"/>
<dbReference type="SUPFAM" id="SSF52540">
    <property type="entry name" value="P-loop containing nucleoside triphosphate hydrolases"/>
    <property type="match status" value="1"/>
</dbReference>
<evidence type="ECO:0000256" key="5">
    <source>
        <dbReference type="ARBA" id="ARBA00022723"/>
    </source>
</evidence>
<dbReference type="SMART" id="SM00054">
    <property type="entry name" value="EFh"/>
    <property type="match status" value="2"/>
</dbReference>
<dbReference type="CDD" id="cd00154">
    <property type="entry name" value="Rab"/>
    <property type="match status" value="1"/>
</dbReference>
<evidence type="ECO:0000256" key="6">
    <source>
        <dbReference type="ARBA" id="ARBA00022737"/>
    </source>
</evidence>
<keyword evidence="6" id="KW-0677">Repeat</keyword>
<dbReference type="SMART" id="SM00174">
    <property type="entry name" value="RHO"/>
    <property type="match status" value="1"/>
</dbReference>
<dbReference type="GO" id="GO:0003924">
    <property type="term" value="F:GTPase activity"/>
    <property type="evidence" value="ECO:0007669"/>
    <property type="project" value="InterPro"/>
</dbReference>
<accession>A0AAN8FAK2</accession>
<keyword evidence="16" id="KW-1185">Reference proteome</keyword>
<evidence type="ECO:0000256" key="9">
    <source>
        <dbReference type="ARBA" id="ARBA00023054"/>
    </source>
</evidence>
<organism evidence="15 16">
    <name type="scientific">Trichostrongylus colubriformis</name>
    <name type="common">Black scour worm</name>
    <dbReference type="NCBI Taxonomy" id="6319"/>
    <lineage>
        <taxon>Eukaryota</taxon>
        <taxon>Metazoa</taxon>
        <taxon>Ecdysozoa</taxon>
        <taxon>Nematoda</taxon>
        <taxon>Chromadorea</taxon>
        <taxon>Rhabditida</taxon>
        <taxon>Rhabditina</taxon>
        <taxon>Rhabditomorpha</taxon>
        <taxon>Strongyloidea</taxon>
        <taxon>Trichostrongylidae</taxon>
        <taxon>Trichostrongylus</taxon>
    </lineage>
</organism>
<dbReference type="PROSITE" id="PS51419">
    <property type="entry name" value="RAB"/>
    <property type="match status" value="1"/>
</dbReference>
<comment type="subcellular location">
    <subcellularLocation>
        <location evidence="1">Cytoplasm</location>
        <location evidence="1">Perinuclear region</location>
    </subcellularLocation>
</comment>
<dbReference type="PROSITE" id="PS00018">
    <property type="entry name" value="EF_HAND_1"/>
    <property type="match status" value="1"/>
</dbReference>
<dbReference type="InterPro" id="IPR011992">
    <property type="entry name" value="EF-hand-dom_pair"/>
</dbReference>
<keyword evidence="7" id="KW-0547">Nucleotide-binding</keyword>
<protein>
    <recommendedName>
        <fullName evidence="12">Ras and EF-hand domain-containing protein homolog</fullName>
    </recommendedName>
</protein>
<dbReference type="SMART" id="SM00176">
    <property type="entry name" value="RAN"/>
    <property type="match status" value="1"/>
</dbReference>
<evidence type="ECO:0000256" key="10">
    <source>
        <dbReference type="ARBA" id="ARBA00023134"/>
    </source>
</evidence>
<dbReference type="Pfam" id="PF13499">
    <property type="entry name" value="EF-hand_7"/>
    <property type="match status" value="1"/>
</dbReference>
<evidence type="ECO:0000259" key="14">
    <source>
        <dbReference type="PROSITE" id="PS50222"/>
    </source>
</evidence>
<dbReference type="PROSITE" id="PS51417">
    <property type="entry name" value="ARF"/>
    <property type="match status" value="1"/>
</dbReference>
<keyword evidence="4" id="KW-0963">Cytoplasm</keyword>
<feature type="coiled-coil region" evidence="13">
    <location>
        <begin position="331"/>
        <end position="365"/>
    </location>
</feature>
<dbReference type="FunFam" id="1.10.238.10:FF:000551">
    <property type="entry name" value="Mutated in colorectal cancer isoform 1"/>
    <property type="match status" value="1"/>
</dbReference>
<dbReference type="Proteomes" id="UP001331761">
    <property type="component" value="Unassembled WGS sequence"/>
</dbReference>
<dbReference type="EMBL" id="WIXE01012205">
    <property type="protein sequence ID" value="KAK5976101.1"/>
    <property type="molecule type" value="Genomic_DNA"/>
</dbReference>
<gene>
    <name evidence="15" type="ORF">GCK32_007453</name>
</gene>
<dbReference type="FunFam" id="3.40.50.300:FF:001348">
    <property type="entry name" value="Ras and EF-hand domain-containing protein"/>
    <property type="match status" value="1"/>
</dbReference>
<evidence type="ECO:0000256" key="11">
    <source>
        <dbReference type="ARBA" id="ARBA00053153"/>
    </source>
</evidence>
<evidence type="ECO:0000256" key="13">
    <source>
        <dbReference type="SAM" id="Coils"/>
    </source>
</evidence>
<dbReference type="InterPro" id="IPR002048">
    <property type="entry name" value="EF_hand_dom"/>
</dbReference>
<sequence length="673" mass="76393">MSKLQNFLLMTCDDSVEDLFLKDLCLEMASEVERLFKLCDREGKGYLTEQDLHHICPQLDQKDIEFIFAQLDTDGSGRIDKEEFCNGFKRTVLEGENRGYGGMQRRASVIEYSDEFGDGSLKLWDTPPSRAGDEVFDSDAETVFPRPNRLRNLDDDDSESLNVDFSLPCQEEVVLLYQQLQSAGVPQLLRNFERIVGSFYKEFKEQKDENQRLQHVYETEKDMYNKRMEEVEYELDQQVMLAERKAREEERSKLTKEKEEMQSRMAEEMRTMQSNIERLQKMESVLEKEGQKLSHQKELQERLKEVCSENTELRRGLAENHLELAMIKSELAHVRADYEHKQNELIRQKDEVSAATQESETMQRQIQLLFEANKKLHETNESLRDALDSRASVIKQFNLRTPSPHLARTASEGMAMFQTHDQMRIQTPATLSEVPTEEDDSGLVISFDDGNCSSDSDKPKGDIEPMVGLHPATGPAERTFRVVMCGEAAVGKSSLVMRLVSGKHCANLPSTLGVDFHVKTVNVDGRNVALQLWDTAGQERFRSLCKSYFRRADGAILVYDVSSEHSFIKIRDWIDTIKDSVERQIPVILVGNKCDLRADLGEVVSNHDGAALAAKMGVLFMETSALDGSNVDSSMLSLTREMMAVEDVDVRAAGVILSPRVKPATGCFSKCKG</sequence>
<evidence type="ECO:0000256" key="2">
    <source>
        <dbReference type="ARBA" id="ARBA00006270"/>
    </source>
</evidence>
<dbReference type="PROSITE" id="PS51420">
    <property type="entry name" value="RHO"/>
    <property type="match status" value="1"/>
</dbReference>
<keyword evidence="5" id="KW-0479">Metal-binding</keyword>
<dbReference type="GO" id="GO:0048471">
    <property type="term" value="C:perinuclear region of cytoplasm"/>
    <property type="evidence" value="ECO:0007669"/>
    <property type="project" value="UniProtKB-SubCell"/>
</dbReference>